<dbReference type="OrthoDB" id="9814487at2"/>
<feature type="domain" description="SHSP" evidence="3">
    <location>
        <begin position="45"/>
        <end position="159"/>
    </location>
</feature>
<dbReference type="RefSeq" id="WP_073086847.1">
    <property type="nucleotide sequence ID" value="NZ_FQWS01000002.1"/>
</dbReference>
<dbReference type="InterPro" id="IPR008978">
    <property type="entry name" value="HSP20-like_chaperone"/>
</dbReference>
<dbReference type="Proteomes" id="UP000184522">
    <property type="component" value="Unassembled WGS sequence"/>
</dbReference>
<comment type="similarity">
    <text evidence="1 2">Belongs to the small heat shock protein (HSP20) family.</text>
</comment>
<dbReference type="PANTHER" id="PTHR11527">
    <property type="entry name" value="HEAT-SHOCK PROTEIN 20 FAMILY MEMBER"/>
    <property type="match status" value="1"/>
</dbReference>
<dbReference type="InterPro" id="IPR031107">
    <property type="entry name" value="Small_HSP"/>
</dbReference>
<gene>
    <name evidence="4" type="ORF">SAMN05444148_2460</name>
</gene>
<organism evidence="4 5">
    <name type="scientific">Winogradskyella jejuensis</name>
    <dbReference type="NCBI Taxonomy" id="1089305"/>
    <lineage>
        <taxon>Bacteria</taxon>
        <taxon>Pseudomonadati</taxon>
        <taxon>Bacteroidota</taxon>
        <taxon>Flavobacteriia</taxon>
        <taxon>Flavobacteriales</taxon>
        <taxon>Flavobacteriaceae</taxon>
        <taxon>Winogradskyella</taxon>
    </lineage>
</organism>
<dbReference type="EMBL" id="FQWS01000002">
    <property type="protein sequence ID" value="SHH61534.1"/>
    <property type="molecule type" value="Genomic_DNA"/>
</dbReference>
<evidence type="ECO:0000313" key="4">
    <source>
        <dbReference type="EMBL" id="SHH61534.1"/>
    </source>
</evidence>
<protein>
    <submittedName>
        <fullName evidence="4">HSP20 family protein</fullName>
    </submittedName>
</protein>
<evidence type="ECO:0000259" key="3">
    <source>
        <dbReference type="PROSITE" id="PS01031"/>
    </source>
</evidence>
<dbReference type="CDD" id="cd06464">
    <property type="entry name" value="ACD_sHsps-like"/>
    <property type="match status" value="1"/>
</dbReference>
<accession>A0A1M5UES5</accession>
<dbReference type="Gene3D" id="2.60.40.790">
    <property type="match status" value="1"/>
</dbReference>
<sequence length="159" mass="18015">MSNLIPTFKNGSDANSNLGLRTLPSLSSWMDDIFNRTFNNDLVSNFNTGITLPAVNVLDNDEEYIVEMAVPGLKKSDFDINLDNQMLSISAEINKSSEDSNENYTRREFGYSLFKRTFSLPETVEVDKINAKYEDGILKVLLPKRDEAKKKPIKQIKIS</sequence>
<proteinExistence type="inferred from homology"/>
<dbReference type="InterPro" id="IPR002068">
    <property type="entry name" value="A-crystallin/Hsp20_dom"/>
</dbReference>
<dbReference type="STRING" id="1089305.SAMN05444148_2460"/>
<name>A0A1M5UES5_9FLAO</name>
<reference evidence="5" key="1">
    <citation type="submission" date="2016-11" db="EMBL/GenBank/DDBJ databases">
        <authorList>
            <person name="Varghese N."/>
            <person name="Submissions S."/>
        </authorList>
    </citation>
    <scope>NUCLEOTIDE SEQUENCE [LARGE SCALE GENOMIC DNA]</scope>
    <source>
        <strain evidence="5">DSM 25330</strain>
    </source>
</reference>
<evidence type="ECO:0000256" key="2">
    <source>
        <dbReference type="RuleBase" id="RU003616"/>
    </source>
</evidence>
<evidence type="ECO:0000313" key="5">
    <source>
        <dbReference type="Proteomes" id="UP000184522"/>
    </source>
</evidence>
<evidence type="ECO:0000256" key="1">
    <source>
        <dbReference type="PROSITE-ProRule" id="PRU00285"/>
    </source>
</evidence>
<keyword evidence="5" id="KW-1185">Reference proteome</keyword>
<dbReference type="PROSITE" id="PS01031">
    <property type="entry name" value="SHSP"/>
    <property type="match status" value="1"/>
</dbReference>
<dbReference type="SUPFAM" id="SSF49764">
    <property type="entry name" value="HSP20-like chaperones"/>
    <property type="match status" value="1"/>
</dbReference>
<dbReference type="AlphaFoldDB" id="A0A1M5UES5"/>
<dbReference type="Pfam" id="PF00011">
    <property type="entry name" value="HSP20"/>
    <property type="match status" value="1"/>
</dbReference>